<dbReference type="EMBL" id="GBXM01001933">
    <property type="protein sequence ID" value="JAI06645.1"/>
    <property type="molecule type" value="Transcribed_RNA"/>
</dbReference>
<accession>A0A0E9XVF2</accession>
<proteinExistence type="predicted"/>
<reference evidence="1" key="1">
    <citation type="submission" date="2014-11" db="EMBL/GenBank/DDBJ databases">
        <authorList>
            <person name="Amaro Gonzalez C."/>
        </authorList>
    </citation>
    <scope>NUCLEOTIDE SEQUENCE</scope>
</reference>
<evidence type="ECO:0000313" key="1">
    <source>
        <dbReference type="EMBL" id="JAI06645.1"/>
    </source>
</evidence>
<protein>
    <submittedName>
        <fullName evidence="1">Uncharacterized protein</fullName>
    </submittedName>
</protein>
<dbReference type="AlphaFoldDB" id="A0A0E9XVF2"/>
<name>A0A0E9XVF2_ANGAN</name>
<sequence length="31" mass="4014">MSKNYMKSFCPMTWIKTKPRRYYLYMYIIKK</sequence>
<reference evidence="1" key="2">
    <citation type="journal article" date="2015" name="Fish Shellfish Immunol.">
        <title>Early steps in the European eel (Anguilla anguilla)-Vibrio vulnificus interaction in the gills: Role of the RtxA13 toxin.</title>
        <authorList>
            <person name="Callol A."/>
            <person name="Pajuelo D."/>
            <person name="Ebbesson L."/>
            <person name="Teles M."/>
            <person name="MacKenzie S."/>
            <person name="Amaro C."/>
        </authorList>
    </citation>
    <scope>NUCLEOTIDE SEQUENCE</scope>
</reference>
<organism evidence="1">
    <name type="scientific">Anguilla anguilla</name>
    <name type="common">European freshwater eel</name>
    <name type="synonym">Muraena anguilla</name>
    <dbReference type="NCBI Taxonomy" id="7936"/>
    <lineage>
        <taxon>Eukaryota</taxon>
        <taxon>Metazoa</taxon>
        <taxon>Chordata</taxon>
        <taxon>Craniata</taxon>
        <taxon>Vertebrata</taxon>
        <taxon>Euteleostomi</taxon>
        <taxon>Actinopterygii</taxon>
        <taxon>Neopterygii</taxon>
        <taxon>Teleostei</taxon>
        <taxon>Anguilliformes</taxon>
        <taxon>Anguillidae</taxon>
        <taxon>Anguilla</taxon>
    </lineage>
</organism>